<protein>
    <submittedName>
        <fullName evidence="2">Uncharacterized protein</fullName>
    </submittedName>
</protein>
<sequence length="86" mass="10076">MEVDVEEKKDEEMEVDLQIDPEEDMEVDGEEHGDKEMEVDMQIDPEEDMEVDGEEYGEEEMEVDVEECIEDKDSDEKDEEEVIDLG</sequence>
<evidence type="ECO:0000313" key="2">
    <source>
        <dbReference type="EMBL" id="RMC06113.1"/>
    </source>
</evidence>
<name>A0A3M0JYW1_HIRRU</name>
<comment type="caution">
    <text evidence="2">The sequence shown here is derived from an EMBL/GenBank/DDBJ whole genome shotgun (WGS) entry which is preliminary data.</text>
</comment>
<evidence type="ECO:0000256" key="1">
    <source>
        <dbReference type="SAM" id="MobiDB-lite"/>
    </source>
</evidence>
<dbReference type="AlphaFoldDB" id="A0A3M0JYW1"/>
<dbReference type="EMBL" id="QRBI01000121">
    <property type="protein sequence ID" value="RMC06113.1"/>
    <property type="molecule type" value="Genomic_DNA"/>
</dbReference>
<feature type="compositionally biased region" description="Basic and acidic residues" evidence="1">
    <location>
        <begin position="1"/>
        <end position="11"/>
    </location>
</feature>
<feature type="region of interest" description="Disordered" evidence="1">
    <location>
        <begin position="1"/>
        <end position="86"/>
    </location>
</feature>
<organism evidence="2 3">
    <name type="scientific">Hirundo rustica rustica</name>
    <dbReference type="NCBI Taxonomy" id="333673"/>
    <lineage>
        <taxon>Eukaryota</taxon>
        <taxon>Metazoa</taxon>
        <taxon>Chordata</taxon>
        <taxon>Craniata</taxon>
        <taxon>Vertebrata</taxon>
        <taxon>Euteleostomi</taxon>
        <taxon>Archelosauria</taxon>
        <taxon>Archosauria</taxon>
        <taxon>Dinosauria</taxon>
        <taxon>Saurischia</taxon>
        <taxon>Theropoda</taxon>
        <taxon>Coelurosauria</taxon>
        <taxon>Aves</taxon>
        <taxon>Neognathae</taxon>
        <taxon>Neoaves</taxon>
        <taxon>Telluraves</taxon>
        <taxon>Australaves</taxon>
        <taxon>Passeriformes</taxon>
        <taxon>Sylvioidea</taxon>
        <taxon>Hirundinidae</taxon>
        <taxon>Hirundo</taxon>
    </lineage>
</organism>
<keyword evidence="3" id="KW-1185">Reference proteome</keyword>
<feature type="compositionally biased region" description="Acidic residues" evidence="1">
    <location>
        <begin position="39"/>
        <end position="86"/>
    </location>
</feature>
<dbReference type="Proteomes" id="UP000269221">
    <property type="component" value="Unassembled WGS sequence"/>
</dbReference>
<evidence type="ECO:0000313" key="3">
    <source>
        <dbReference type="Proteomes" id="UP000269221"/>
    </source>
</evidence>
<reference evidence="2 3" key="1">
    <citation type="submission" date="2018-07" db="EMBL/GenBank/DDBJ databases">
        <title>A high quality draft genome assembly of the barn swallow (H. rustica rustica).</title>
        <authorList>
            <person name="Formenti G."/>
            <person name="Chiara M."/>
            <person name="Poveda L."/>
            <person name="Francoijs K.-J."/>
            <person name="Bonisoli-Alquati A."/>
            <person name="Canova L."/>
            <person name="Gianfranceschi L."/>
            <person name="Horner D.S."/>
            <person name="Saino N."/>
        </authorList>
    </citation>
    <scope>NUCLEOTIDE SEQUENCE [LARGE SCALE GENOMIC DNA]</scope>
    <source>
        <strain evidence="2">Chelidonia</strain>
        <tissue evidence="2">Blood</tissue>
    </source>
</reference>
<feature type="compositionally biased region" description="Acidic residues" evidence="1">
    <location>
        <begin position="12"/>
        <end position="29"/>
    </location>
</feature>
<accession>A0A3M0JYW1</accession>
<proteinExistence type="predicted"/>
<gene>
    <name evidence="2" type="ORF">DUI87_17658</name>
</gene>